<dbReference type="PROSITE" id="PS51257">
    <property type="entry name" value="PROKAR_LIPOPROTEIN"/>
    <property type="match status" value="1"/>
</dbReference>
<feature type="chain" id="PRO_5015680329" evidence="1">
    <location>
        <begin position="21"/>
        <end position="120"/>
    </location>
</feature>
<keyword evidence="3" id="KW-1185">Reference proteome</keyword>
<dbReference type="AlphaFoldDB" id="A0A2T2YFP0"/>
<evidence type="ECO:0000313" key="2">
    <source>
        <dbReference type="EMBL" id="PSR54327.1"/>
    </source>
</evidence>
<evidence type="ECO:0000313" key="3">
    <source>
        <dbReference type="Proteomes" id="UP000240357"/>
    </source>
</evidence>
<keyword evidence="1" id="KW-0732">Signal</keyword>
<comment type="caution">
    <text evidence="2">The sequence shown here is derived from an EMBL/GenBank/DDBJ whole genome shotgun (WGS) entry which is preliminary data.</text>
</comment>
<accession>A0A2T2YFP0</accession>
<name>A0A2T2YFP0_9BACT</name>
<gene>
    <name evidence="2" type="ORF">AHMF7605_12775</name>
</gene>
<reference evidence="2 3" key="1">
    <citation type="submission" date="2018-03" db="EMBL/GenBank/DDBJ databases">
        <title>Adhaeribacter sp. HMF7605 Genome sequencing and assembly.</title>
        <authorList>
            <person name="Kang H."/>
            <person name="Kang J."/>
            <person name="Cha I."/>
            <person name="Kim H."/>
            <person name="Joh K."/>
        </authorList>
    </citation>
    <scope>NUCLEOTIDE SEQUENCE [LARGE SCALE GENOMIC DNA]</scope>
    <source>
        <strain evidence="2 3">HMF7605</strain>
    </source>
</reference>
<dbReference type="Proteomes" id="UP000240357">
    <property type="component" value="Unassembled WGS sequence"/>
</dbReference>
<dbReference type="OrthoDB" id="5873496at2"/>
<proteinExistence type="predicted"/>
<protein>
    <submittedName>
        <fullName evidence="2">Uncharacterized protein</fullName>
    </submittedName>
</protein>
<dbReference type="RefSeq" id="WP_106929903.1">
    <property type="nucleotide sequence ID" value="NZ_PYFT01000001.1"/>
</dbReference>
<sequence>MRVTLFLLILFWLGCTKSYAQTIDGIAFKDLEYLEIVGKAKSLSPKQFIGIEYGQEKTSLLYPYKNTKIKDAEGNVLEFNYMIEALNFMVRNGFEFVQAYTSIEDEQSVYHYLLKKKKQD</sequence>
<feature type="signal peptide" evidence="1">
    <location>
        <begin position="1"/>
        <end position="20"/>
    </location>
</feature>
<dbReference type="EMBL" id="PYFT01000001">
    <property type="protein sequence ID" value="PSR54327.1"/>
    <property type="molecule type" value="Genomic_DNA"/>
</dbReference>
<organism evidence="2 3">
    <name type="scientific">Adhaeribacter arboris</name>
    <dbReference type="NCBI Taxonomy" id="2072846"/>
    <lineage>
        <taxon>Bacteria</taxon>
        <taxon>Pseudomonadati</taxon>
        <taxon>Bacteroidota</taxon>
        <taxon>Cytophagia</taxon>
        <taxon>Cytophagales</taxon>
        <taxon>Hymenobacteraceae</taxon>
        <taxon>Adhaeribacter</taxon>
    </lineage>
</organism>
<evidence type="ECO:0000256" key="1">
    <source>
        <dbReference type="SAM" id="SignalP"/>
    </source>
</evidence>